<comment type="caution">
    <text evidence="1">The sequence shown here is derived from an EMBL/GenBank/DDBJ whole genome shotgun (WGS) entry which is preliminary data.</text>
</comment>
<accession>A0A8S1LZ48</accession>
<proteinExistence type="predicted"/>
<evidence type="ECO:0000313" key="2">
    <source>
        <dbReference type="Proteomes" id="UP000692954"/>
    </source>
</evidence>
<dbReference type="AlphaFoldDB" id="A0A8S1LZ48"/>
<keyword evidence="2" id="KW-1185">Reference proteome</keyword>
<evidence type="ECO:0000313" key="1">
    <source>
        <dbReference type="EMBL" id="CAD8071325.1"/>
    </source>
</evidence>
<reference evidence="1" key="1">
    <citation type="submission" date="2021-01" db="EMBL/GenBank/DDBJ databases">
        <authorList>
            <consortium name="Genoscope - CEA"/>
            <person name="William W."/>
        </authorList>
    </citation>
    <scope>NUCLEOTIDE SEQUENCE</scope>
</reference>
<gene>
    <name evidence="1" type="ORF">PSON_ATCC_30995.1.T0280002</name>
</gene>
<sequence>MKYLEIQKVPQNMDQNSKKLTLSINQELITTYYGEFKRSIYQGQFKPSQLRAKTTRAVIRTDIWGICEKEQIIIDYIKNNMLNSR</sequence>
<name>A0A8S1LZ48_9CILI</name>
<dbReference type="EMBL" id="CAJJDN010000028">
    <property type="protein sequence ID" value="CAD8071325.1"/>
    <property type="molecule type" value="Genomic_DNA"/>
</dbReference>
<organism evidence="1 2">
    <name type="scientific">Paramecium sonneborni</name>
    <dbReference type="NCBI Taxonomy" id="65129"/>
    <lineage>
        <taxon>Eukaryota</taxon>
        <taxon>Sar</taxon>
        <taxon>Alveolata</taxon>
        <taxon>Ciliophora</taxon>
        <taxon>Intramacronucleata</taxon>
        <taxon>Oligohymenophorea</taxon>
        <taxon>Peniculida</taxon>
        <taxon>Parameciidae</taxon>
        <taxon>Paramecium</taxon>
    </lineage>
</organism>
<protein>
    <submittedName>
        <fullName evidence="1">Uncharacterized protein</fullName>
    </submittedName>
</protein>
<dbReference type="Proteomes" id="UP000692954">
    <property type="component" value="Unassembled WGS sequence"/>
</dbReference>